<keyword evidence="2 7" id="KW-0813">Transport</keyword>
<comment type="subunit">
    <text evidence="7">Heterodimer of a catalytic subunit (MsrP) and a heme-binding subunit (MsrQ).</text>
</comment>
<organism evidence="9 10">
    <name type="scientific">Halocynthiibacter styelae</name>
    <dbReference type="NCBI Taxonomy" id="2761955"/>
    <lineage>
        <taxon>Bacteria</taxon>
        <taxon>Pseudomonadati</taxon>
        <taxon>Pseudomonadota</taxon>
        <taxon>Alphaproteobacteria</taxon>
        <taxon>Rhodobacterales</taxon>
        <taxon>Paracoccaceae</taxon>
        <taxon>Halocynthiibacter</taxon>
    </lineage>
</organism>
<evidence type="ECO:0000256" key="4">
    <source>
        <dbReference type="ARBA" id="ARBA00022989"/>
    </source>
</evidence>
<keyword evidence="3 7" id="KW-0812">Transmembrane</keyword>
<dbReference type="GO" id="GO:0009055">
    <property type="term" value="F:electron transfer activity"/>
    <property type="evidence" value="ECO:0007669"/>
    <property type="project" value="UniProtKB-UniRule"/>
</dbReference>
<dbReference type="InterPro" id="IPR013130">
    <property type="entry name" value="Fe3_Rdtase_TM_dom"/>
</dbReference>
<comment type="function">
    <text evidence="7">Part of the MsrPQ system that repairs oxidized periplasmic proteins containing methionine sulfoxide residues (Met-O), using respiratory chain electrons. Thus protects these proteins from oxidative-stress damage caused by reactive species of oxygen and chlorine generated by the host defense mechanisms. MsrPQ is essential for the maintenance of envelope integrity under bleach stress, rescuing a wide series of structurally unrelated periplasmic proteins from methionine oxidation. MsrQ provides electrons for reduction to the reductase catalytic subunit MsrP, using the quinone pool of the respiratory chain.</text>
</comment>
<evidence type="ECO:0000259" key="8">
    <source>
        <dbReference type="Pfam" id="PF01794"/>
    </source>
</evidence>
<dbReference type="EMBL" id="JADCKQ010000006">
    <property type="protein sequence ID" value="MBI1493821.1"/>
    <property type="molecule type" value="Genomic_DNA"/>
</dbReference>
<evidence type="ECO:0000256" key="1">
    <source>
        <dbReference type="ARBA" id="ARBA00004141"/>
    </source>
</evidence>
<dbReference type="HAMAP" id="MF_01207">
    <property type="entry name" value="MsrQ"/>
    <property type="match status" value="1"/>
</dbReference>
<dbReference type="GO" id="GO:0005886">
    <property type="term" value="C:plasma membrane"/>
    <property type="evidence" value="ECO:0007669"/>
    <property type="project" value="UniProtKB-SubCell"/>
</dbReference>
<name>A0A8J7IR04_9RHOB</name>
<proteinExistence type="inferred from homology"/>
<evidence type="ECO:0000256" key="2">
    <source>
        <dbReference type="ARBA" id="ARBA00022448"/>
    </source>
</evidence>
<dbReference type="GO" id="GO:0030091">
    <property type="term" value="P:protein repair"/>
    <property type="evidence" value="ECO:0007669"/>
    <property type="project" value="UniProtKB-UniRule"/>
</dbReference>
<keyword evidence="7" id="KW-0349">Heme</keyword>
<keyword evidence="7" id="KW-0288">FMN</keyword>
<gene>
    <name evidence="7 9" type="primary">msrQ</name>
    <name evidence="9" type="ORF">H1D41_09265</name>
</gene>
<comment type="cofactor">
    <cofactor evidence="7">
        <name>FMN</name>
        <dbReference type="ChEBI" id="CHEBI:58210"/>
    </cofactor>
    <text evidence="7">Binds 1 FMN per subunit.</text>
</comment>
<evidence type="ECO:0000313" key="10">
    <source>
        <dbReference type="Proteomes" id="UP000640583"/>
    </source>
</evidence>
<comment type="similarity">
    <text evidence="7">Belongs to the MsrQ family.</text>
</comment>
<keyword evidence="7" id="KW-0285">Flavoprotein</keyword>
<feature type="transmembrane region" description="Helical" evidence="7">
    <location>
        <begin position="157"/>
        <end position="174"/>
    </location>
</feature>
<evidence type="ECO:0000256" key="3">
    <source>
        <dbReference type="ARBA" id="ARBA00022692"/>
    </source>
</evidence>
<feature type="domain" description="Ferric oxidoreductase" evidence="8">
    <location>
        <begin position="66"/>
        <end position="165"/>
    </location>
</feature>
<comment type="cofactor">
    <cofactor evidence="7">
        <name>heme b</name>
        <dbReference type="ChEBI" id="CHEBI:60344"/>
    </cofactor>
    <text evidence="7">Binds 1 heme b (iron(II)-protoporphyrin IX) group per subunit.</text>
</comment>
<sequence>MQQIFMPLNSATRRLPVWAVYLLGVLPFVWLVVQLFTGQLGVDPVKAIEHALGLYGLYFLVGGLAITPARKFLGLNLIKYRRAIGVLSFFYVATHLAVWLVLDIQLRWGEIWDDILKRPYITIGMLSFLALLPLALTSNNASVRKLGSQAWRNLHKLTYVAVPLGAVHYIMIVKGWQIEPLLWLGAILVLLFLRRFR</sequence>
<accession>A0A8J7IR04</accession>
<reference evidence="9" key="1">
    <citation type="submission" date="2020-10" db="EMBL/GenBank/DDBJ databases">
        <title>Paenihalocynthiibacter styelae gen. nov., sp. nov., isolated from stalked sea squirt Styela clava.</title>
        <authorList>
            <person name="Kim Y.-O."/>
            <person name="Yoon J.-H."/>
        </authorList>
    </citation>
    <scope>NUCLEOTIDE SEQUENCE</scope>
    <source>
        <strain evidence="9">MYP1-1</strain>
    </source>
</reference>
<evidence type="ECO:0000256" key="6">
    <source>
        <dbReference type="ARBA" id="ARBA00023136"/>
    </source>
</evidence>
<dbReference type="GO" id="GO:0016679">
    <property type="term" value="F:oxidoreductase activity, acting on diphenols and related substances as donors"/>
    <property type="evidence" value="ECO:0007669"/>
    <property type="project" value="TreeGrafter"/>
</dbReference>
<feature type="transmembrane region" description="Helical" evidence="7">
    <location>
        <begin position="85"/>
        <end position="106"/>
    </location>
</feature>
<dbReference type="GO" id="GO:0010181">
    <property type="term" value="F:FMN binding"/>
    <property type="evidence" value="ECO:0007669"/>
    <property type="project" value="UniProtKB-UniRule"/>
</dbReference>
<keyword evidence="6 7" id="KW-0472">Membrane</keyword>
<protein>
    <recommendedName>
        <fullName evidence="7">Protein-methionine-sulfoxide reductase heme-binding subunit MsrQ</fullName>
    </recommendedName>
    <alternativeName>
        <fullName evidence="7">Flavocytochrome MsrQ</fullName>
    </alternativeName>
</protein>
<keyword evidence="7" id="KW-0479">Metal-binding</keyword>
<dbReference type="PANTHER" id="PTHR36964">
    <property type="entry name" value="PROTEIN-METHIONINE-SULFOXIDE REDUCTASE HEME-BINDING SUBUNIT MSRQ"/>
    <property type="match status" value="1"/>
</dbReference>
<evidence type="ECO:0000313" key="9">
    <source>
        <dbReference type="EMBL" id="MBI1493821.1"/>
    </source>
</evidence>
<comment type="caution">
    <text evidence="9">The sequence shown here is derived from an EMBL/GenBank/DDBJ whole genome shotgun (WGS) entry which is preliminary data.</text>
</comment>
<dbReference type="AlphaFoldDB" id="A0A8J7IR04"/>
<dbReference type="GO" id="GO:0020037">
    <property type="term" value="F:heme binding"/>
    <property type="evidence" value="ECO:0007669"/>
    <property type="project" value="UniProtKB-UniRule"/>
</dbReference>
<dbReference type="InterPro" id="IPR022837">
    <property type="entry name" value="MsrQ-like"/>
</dbReference>
<feature type="transmembrane region" description="Helical" evidence="7">
    <location>
        <begin position="180"/>
        <end position="196"/>
    </location>
</feature>
<feature type="transmembrane region" description="Helical" evidence="7">
    <location>
        <begin position="53"/>
        <end position="73"/>
    </location>
</feature>
<dbReference type="Pfam" id="PF01794">
    <property type="entry name" value="Ferric_reduct"/>
    <property type="match status" value="1"/>
</dbReference>
<dbReference type="PANTHER" id="PTHR36964:SF1">
    <property type="entry name" value="PROTEIN-METHIONINE-SULFOXIDE REDUCTASE HEME-BINDING SUBUNIT MSRQ"/>
    <property type="match status" value="1"/>
</dbReference>
<keyword evidence="7" id="KW-1003">Cell membrane</keyword>
<comment type="subcellular location">
    <subcellularLocation>
        <location evidence="7">Cell membrane</location>
        <topology evidence="7">Multi-pass membrane protein</topology>
    </subcellularLocation>
    <subcellularLocation>
        <location evidence="1">Membrane</location>
        <topology evidence="1">Multi-pass membrane protein</topology>
    </subcellularLocation>
</comment>
<keyword evidence="7" id="KW-0249">Electron transport</keyword>
<keyword evidence="5 7" id="KW-0408">Iron</keyword>
<dbReference type="GO" id="GO:0046872">
    <property type="term" value="F:metal ion binding"/>
    <property type="evidence" value="ECO:0007669"/>
    <property type="project" value="UniProtKB-KW"/>
</dbReference>
<feature type="transmembrane region" description="Helical" evidence="7">
    <location>
        <begin position="15"/>
        <end position="33"/>
    </location>
</feature>
<keyword evidence="4 7" id="KW-1133">Transmembrane helix</keyword>
<evidence type="ECO:0000256" key="7">
    <source>
        <dbReference type="HAMAP-Rule" id="MF_01207"/>
    </source>
</evidence>
<keyword evidence="10" id="KW-1185">Reference proteome</keyword>
<evidence type="ECO:0000256" key="5">
    <source>
        <dbReference type="ARBA" id="ARBA00023004"/>
    </source>
</evidence>
<dbReference type="Proteomes" id="UP000640583">
    <property type="component" value="Unassembled WGS sequence"/>
</dbReference>
<feature type="transmembrane region" description="Helical" evidence="7">
    <location>
        <begin position="118"/>
        <end position="136"/>
    </location>
</feature>
<dbReference type="NCBIfam" id="NF003833">
    <property type="entry name" value="PRK05419.1-5"/>
    <property type="match status" value="1"/>
</dbReference>